<feature type="region of interest" description="Disordered" evidence="1">
    <location>
        <begin position="28"/>
        <end position="51"/>
    </location>
</feature>
<evidence type="ECO:0000256" key="1">
    <source>
        <dbReference type="SAM" id="MobiDB-lite"/>
    </source>
</evidence>
<organism evidence="2 3">
    <name type="scientific">Botryosphaeria dothidea</name>
    <dbReference type="NCBI Taxonomy" id="55169"/>
    <lineage>
        <taxon>Eukaryota</taxon>
        <taxon>Fungi</taxon>
        <taxon>Dikarya</taxon>
        <taxon>Ascomycota</taxon>
        <taxon>Pezizomycotina</taxon>
        <taxon>Dothideomycetes</taxon>
        <taxon>Dothideomycetes incertae sedis</taxon>
        <taxon>Botryosphaeriales</taxon>
        <taxon>Botryosphaeriaceae</taxon>
        <taxon>Botryosphaeria</taxon>
    </lineage>
</organism>
<feature type="compositionally biased region" description="Basic and acidic residues" evidence="1">
    <location>
        <begin position="280"/>
        <end position="299"/>
    </location>
</feature>
<feature type="compositionally biased region" description="Basic and acidic residues" evidence="1">
    <location>
        <begin position="89"/>
        <end position="102"/>
    </location>
</feature>
<keyword evidence="3" id="KW-1185">Reference proteome</keyword>
<reference evidence="2" key="1">
    <citation type="submission" date="2020-04" db="EMBL/GenBank/DDBJ databases">
        <title>Genome Assembly and Annotation of Botryosphaeria dothidea sdau 11-99, a Latent Pathogen of Apple Fruit Ring Rot in China.</title>
        <authorList>
            <person name="Yu C."/>
            <person name="Diao Y."/>
            <person name="Lu Q."/>
            <person name="Zhao J."/>
            <person name="Cui S."/>
            <person name="Peng C."/>
            <person name="He B."/>
            <person name="Liu H."/>
        </authorList>
    </citation>
    <scope>NUCLEOTIDE SEQUENCE [LARGE SCALE GENOMIC DNA]</scope>
    <source>
        <strain evidence="2">Sdau11-99</strain>
    </source>
</reference>
<protein>
    <submittedName>
        <fullName evidence="2">Uncharacterized protein</fullName>
    </submittedName>
</protein>
<dbReference type="OrthoDB" id="10676087at2759"/>
<feature type="region of interest" description="Disordered" evidence="1">
    <location>
        <begin position="430"/>
        <end position="470"/>
    </location>
</feature>
<dbReference type="Proteomes" id="UP000572817">
    <property type="component" value="Unassembled WGS sequence"/>
</dbReference>
<accession>A0A8H4IMH8</accession>
<name>A0A8H4IMH8_9PEZI</name>
<feature type="compositionally biased region" description="Polar residues" evidence="1">
    <location>
        <begin position="461"/>
        <end position="470"/>
    </location>
</feature>
<feature type="region of interest" description="Disordered" evidence="1">
    <location>
        <begin position="72"/>
        <end position="177"/>
    </location>
</feature>
<evidence type="ECO:0000313" key="3">
    <source>
        <dbReference type="Proteomes" id="UP000572817"/>
    </source>
</evidence>
<feature type="region of interest" description="Disordered" evidence="1">
    <location>
        <begin position="338"/>
        <end position="360"/>
    </location>
</feature>
<feature type="compositionally biased region" description="Basic and acidic residues" evidence="1">
    <location>
        <begin position="205"/>
        <end position="218"/>
    </location>
</feature>
<sequence length="470" mass="51979">MDASDETPENDFLLNLEDAARSIIEEMESSEDTESEYSQESSIDPDQEDVIGDASQYTIGDWTARVRAATAQLSPEIPPETTATSLLVEKVDQQAKEPKEKPPSLADLLLSIDTSSSRSRRVLSHTGARLSLTPIAEASEVPTPDAPRSSASPDHSQKNGMDIEELEGPDLIQPTDFPQSYSYVDLHQHRKAADIRSLESYKEFLEGTSVEDSRRKSQVESLENFDMRYPPTPSPVQEEKRHVDTLESVLQPCYQIPGMTLRSPQSLRQDISLSSIDSQTHGDEQDIHSRTSGVKKEFSTDGDEEMVEERSSDGTETEVPSFDTLFDKGMSEPEYLVPPERKDEQATRLSRPISPLDTTGSDRVDESLILQLLSPYQEQNIAVPVVNSPEIVRNDASQSSNQSLCGMAADQVHPSRRGLIRLAPVSEQIIITPDPGSPSPRPLEPMVTENATDTDGFGEYNLNSQQLGYS</sequence>
<gene>
    <name evidence="2" type="ORF">GTA08_BOTSDO08933</name>
</gene>
<feature type="region of interest" description="Disordered" evidence="1">
    <location>
        <begin position="276"/>
        <end position="321"/>
    </location>
</feature>
<feature type="region of interest" description="Disordered" evidence="1">
    <location>
        <begin position="205"/>
        <end position="239"/>
    </location>
</feature>
<evidence type="ECO:0000313" key="2">
    <source>
        <dbReference type="EMBL" id="KAF4302723.1"/>
    </source>
</evidence>
<proteinExistence type="predicted"/>
<comment type="caution">
    <text evidence="2">The sequence shown here is derived from an EMBL/GenBank/DDBJ whole genome shotgun (WGS) entry which is preliminary data.</text>
</comment>
<dbReference type="EMBL" id="WWBZ02000062">
    <property type="protein sequence ID" value="KAF4302723.1"/>
    <property type="molecule type" value="Genomic_DNA"/>
</dbReference>
<dbReference type="AlphaFoldDB" id="A0A8H4IMH8"/>